<dbReference type="Proteomes" id="UP000887159">
    <property type="component" value="Unassembled WGS sequence"/>
</dbReference>
<evidence type="ECO:0000313" key="2">
    <source>
        <dbReference type="EMBL" id="GFX88842.1"/>
    </source>
</evidence>
<dbReference type="AlphaFoldDB" id="A0A8X6RG28"/>
<keyword evidence="3" id="KW-1185">Reference proteome</keyword>
<comment type="caution">
    <text evidence="2">The sequence shown here is derived from an EMBL/GenBank/DDBJ whole genome shotgun (WGS) entry which is preliminary data.</text>
</comment>
<evidence type="ECO:0000256" key="1">
    <source>
        <dbReference type="SAM" id="MobiDB-lite"/>
    </source>
</evidence>
<proteinExistence type="predicted"/>
<name>A0A8X6RG28_TRICX</name>
<organism evidence="2 3">
    <name type="scientific">Trichonephila clavipes</name>
    <name type="common">Golden silk orbweaver</name>
    <name type="synonym">Nephila clavipes</name>
    <dbReference type="NCBI Taxonomy" id="2585209"/>
    <lineage>
        <taxon>Eukaryota</taxon>
        <taxon>Metazoa</taxon>
        <taxon>Ecdysozoa</taxon>
        <taxon>Arthropoda</taxon>
        <taxon>Chelicerata</taxon>
        <taxon>Arachnida</taxon>
        <taxon>Araneae</taxon>
        <taxon>Araneomorphae</taxon>
        <taxon>Entelegynae</taxon>
        <taxon>Araneoidea</taxon>
        <taxon>Nephilidae</taxon>
        <taxon>Trichonephila</taxon>
    </lineage>
</organism>
<dbReference type="EMBL" id="BMAU01021062">
    <property type="protein sequence ID" value="GFX88842.1"/>
    <property type="molecule type" value="Genomic_DNA"/>
</dbReference>
<accession>A0A8X6RG28</accession>
<reference evidence="2" key="1">
    <citation type="submission" date="2020-08" db="EMBL/GenBank/DDBJ databases">
        <title>Multicomponent nature underlies the extraordinary mechanical properties of spider dragline silk.</title>
        <authorList>
            <person name="Kono N."/>
            <person name="Nakamura H."/>
            <person name="Mori M."/>
            <person name="Yoshida Y."/>
            <person name="Ohtoshi R."/>
            <person name="Malay A.D."/>
            <person name="Moran D.A.P."/>
            <person name="Tomita M."/>
            <person name="Numata K."/>
            <person name="Arakawa K."/>
        </authorList>
    </citation>
    <scope>NUCLEOTIDE SEQUENCE</scope>
</reference>
<sequence>MEKNSILLVYAEKVRLLKLKDADQERDANQPNPTRSQWATYPANKPAMEEVACVGLNRSLGQSLEHLGMYYPIER</sequence>
<gene>
    <name evidence="2" type="primary">NCL1_15552</name>
    <name evidence="2" type="ORF">TNCV_2575491</name>
</gene>
<feature type="compositionally biased region" description="Polar residues" evidence="1">
    <location>
        <begin position="29"/>
        <end position="39"/>
    </location>
</feature>
<evidence type="ECO:0000313" key="3">
    <source>
        <dbReference type="Proteomes" id="UP000887159"/>
    </source>
</evidence>
<feature type="region of interest" description="Disordered" evidence="1">
    <location>
        <begin position="20"/>
        <end position="42"/>
    </location>
</feature>
<protein>
    <submittedName>
        <fullName evidence="2">Uncharacterized protein</fullName>
    </submittedName>
</protein>